<evidence type="ECO:0000313" key="1">
    <source>
        <dbReference type="EMBL" id="MBD2569838.1"/>
    </source>
</evidence>
<evidence type="ECO:0000313" key="2">
    <source>
        <dbReference type="Proteomes" id="UP000640531"/>
    </source>
</evidence>
<protein>
    <submittedName>
        <fullName evidence="1">Uncharacterized protein</fullName>
    </submittedName>
</protein>
<sequence length="306" mass="35099">MLLSKLVSSILNDLTTAQDLANEYSSQLSHKYKKFEDGKENTLSNFQVPVGMLQAIEFDLKFAIQTLEDSSTLDIEQTRQNCDEIARKAVKQAIEAVIKFMGELGITNRIPETETGQITTVAPLVSRTESESSISNEEKKRRDVINFWQSVKENMRDRKFAKFLQKIIAQELFERGKNLYLRNSRVTEANVKEIIADKLEDGVIGHEDIQELLEQTQEIFNRDTEDIRNRLRQLFNEVANSVVSRRDTKELITLMPGGSNANIIVNPTELKELPPEMISSLRIKAQLDNYRWMISESSQSLQKVQE</sequence>
<proteinExistence type="predicted"/>
<name>A0ABR8FIP4_9NOST</name>
<dbReference type="RefSeq" id="WP_190717000.1">
    <property type="nucleotide sequence ID" value="NZ_JACJST010000018.1"/>
</dbReference>
<keyword evidence="2" id="KW-1185">Reference proteome</keyword>
<gene>
    <name evidence="1" type="ORF">H6G59_18445</name>
</gene>
<organism evidence="1 2">
    <name type="scientific">Anabaena lutea FACHB-196</name>
    <dbReference type="NCBI Taxonomy" id="2692881"/>
    <lineage>
        <taxon>Bacteria</taxon>
        <taxon>Bacillati</taxon>
        <taxon>Cyanobacteriota</taxon>
        <taxon>Cyanophyceae</taxon>
        <taxon>Nostocales</taxon>
        <taxon>Nostocaceae</taxon>
        <taxon>Anabaena</taxon>
    </lineage>
</organism>
<reference evidence="1 2" key="1">
    <citation type="journal article" date="2020" name="ISME J.">
        <title>Comparative genomics reveals insights into cyanobacterial evolution and habitat adaptation.</title>
        <authorList>
            <person name="Chen M.Y."/>
            <person name="Teng W.K."/>
            <person name="Zhao L."/>
            <person name="Hu C.X."/>
            <person name="Zhou Y.K."/>
            <person name="Han B.P."/>
            <person name="Song L.R."/>
            <person name="Shu W.S."/>
        </authorList>
    </citation>
    <scope>NUCLEOTIDE SEQUENCE [LARGE SCALE GENOMIC DNA]</scope>
    <source>
        <strain evidence="1 2">FACHB-196</strain>
    </source>
</reference>
<comment type="caution">
    <text evidence="1">The sequence shown here is derived from an EMBL/GenBank/DDBJ whole genome shotgun (WGS) entry which is preliminary data.</text>
</comment>
<accession>A0ABR8FIP4</accession>
<dbReference type="EMBL" id="JACJST010000018">
    <property type="protein sequence ID" value="MBD2569838.1"/>
    <property type="molecule type" value="Genomic_DNA"/>
</dbReference>
<dbReference type="Proteomes" id="UP000640531">
    <property type="component" value="Unassembled WGS sequence"/>
</dbReference>